<feature type="non-terminal residue" evidence="11">
    <location>
        <position position="360"/>
    </location>
</feature>
<comment type="cofactor">
    <cofactor evidence="1">
        <name>Zn(2+)</name>
        <dbReference type="ChEBI" id="CHEBI:29105"/>
    </cofactor>
</comment>
<evidence type="ECO:0000256" key="3">
    <source>
        <dbReference type="ARBA" id="ARBA00022645"/>
    </source>
</evidence>
<feature type="domain" description="Peptidase M14" evidence="10">
    <location>
        <begin position="3"/>
        <end position="297"/>
    </location>
</feature>
<dbReference type="eggNOG" id="KOG2649">
    <property type="taxonomic scope" value="Eukaryota"/>
</dbReference>
<keyword evidence="7" id="KW-0862">Zinc</keyword>
<dbReference type="CDD" id="cd11308">
    <property type="entry name" value="Peptidase_M14NE-CP-C_like"/>
    <property type="match status" value="1"/>
</dbReference>
<dbReference type="InterPro" id="IPR057246">
    <property type="entry name" value="CARBOXYPEPT_ZN_1"/>
</dbReference>
<dbReference type="OMA" id="WQSHIGV"/>
<feature type="non-terminal residue" evidence="11">
    <location>
        <position position="1"/>
    </location>
</feature>
<keyword evidence="3" id="KW-0121">Carboxypeptidase</keyword>
<dbReference type="Pfam" id="PF00246">
    <property type="entry name" value="Peptidase_M14"/>
    <property type="match status" value="1"/>
</dbReference>
<dbReference type="Pfam" id="PF13620">
    <property type="entry name" value="CarboxypepD_reg"/>
    <property type="match status" value="1"/>
</dbReference>
<evidence type="ECO:0000259" key="10">
    <source>
        <dbReference type="PROSITE" id="PS52035"/>
    </source>
</evidence>
<dbReference type="Gene3D" id="3.40.630.10">
    <property type="entry name" value="Zn peptidases"/>
    <property type="match status" value="1"/>
</dbReference>
<keyword evidence="8" id="KW-0325">Glycoprotein</keyword>
<evidence type="ECO:0000313" key="11">
    <source>
        <dbReference type="EMBL" id="EDO46885.1"/>
    </source>
</evidence>
<accession>A7RNN4</accession>
<dbReference type="PANTHER" id="PTHR11532:SF73">
    <property type="entry name" value="CARBOXYPEPTIDASE D"/>
    <property type="match status" value="1"/>
</dbReference>
<dbReference type="HOGENOM" id="CLU_006722_1_3_1"/>
<evidence type="ECO:0000256" key="9">
    <source>
        <dbReference type="PROSITE-ProRule" id="PRU01379"/>
    </source>
</evidence>
<dbReference type="SMART" id="SM00631">
    <property type="entry name" value="Zn_pept"/>
    <property type="match status" value="1"/>
</dbReference>
<organism evidence="11 12">
    <name type="scientific">Nematostella vectensis</name>
    <name type="common">Starlet sea anemone</name>
    <dbReference type="NCBI Taxonomy" id="45351"/>
    <lineage>
        <taxon>Eukaryota</taxon>
        <taxon>Metazoa</taxon>
        <taxon>Cnidaria</taxon>
        <taxon>Anthozoa</taxon>
        <taxon>Hexacorallia</taxon>
        <taxon>Actiniaria</taxon>
        <taxon>Edwardsiidae</taxon>
        <taxon>Nematostella</taxon>
    </lineage>
</organism>
<dbReference type="InterPro" id="IPR008969">
    <property type="entry name" value="CarboxyPept-like_regulatory"/>
</dbReference>
<dbReference type="EMBL" id="DS469523">
    <property type="protein sequence ID" value="EDO46885.1"/>
    <property type="molecule type" value="Genomic_DNA"/>
</dbReference>
<dbReference type="InParanoid" id="A7RNN4"/>
<evidence type="ECO:0000256" key="8">
    <source>
        <dbReference type="ARBA" id="ARBA00023180"/>
    </source>
</evidence>
<dbReference type="PROSITE" id="PS00132">
    <property type="entry name" value="CARBOXYPEPT_ZN_1"/>
    <property type="match status" value="1"/>
</dbReference>
<evidence type="ECO:0000256" key="6">
    <source>
        <dbReference type="ARBA" id="ARBA00022801"/>
    </source>
</evidence>
<dbReference type="SUPFAM" id="SSF49464">
    <property type="entry name" value="Carboxypeptidase regulatory domain-like"/>
    <property type="match status" value="1"/>
</dbReference>
<dbReference type="PhylomeDB" id="A7RNN4"/>
<evidence type="ECO:0000256" key="4">
    <source>
        <dbReference type="ARBA" id="ARBA00022670"/>
    </source>
</evidence>
<dbReference type="GO" id="GO:0016485">
    <property type="term" value="P:protein processing"/>
    <property type="evidence" value="ECO:0000318"/>
    <property type="project" value="GO_Central"/>
</dbReference>
<dbReference type="InterPro" id="IPR057247">
    <property type="entry name" value="CARBOXYPEPT_ZN_2"/>
</dbReference>
<feature type="active site" description="Proton donor/acceptor" evidence="9">
    <location>
        <position position="267"/>
    </location>
</feature>
<dbReference type="PANTHER" id="PTHR11532">
    <property type="entry name" value="PROTEASE M14 CARBOXYPEPTIDASE"/>
    <property type="match status" value="1"/>
</dbReference>
<keyword evidence="5" id="KW-0479">Metal-binding</keyword>
<keyword evidence="4" id="KW-0645">Protease</keyword>
<gene>
    <name evidence="11" type="ORF">NEMVEDRAFT_v1g33556</name>
</gene>
<dbReference type="Proteomes" id="UP000001593">
    <property type="component" value="Unassembled WGS sequence"/>
</dbReference>
<sequence>TFQHHNYEKLTWFLKYFSLKYPDITRLYSIGYSVQNRKLWAMEISDNPGQHEPGEPEFKYIANIHGNEVVGRELLLQLIRYLCENYESHEKVRTLVDTTRIHILPSINPDGYELASVKGKTHKFIGRRNAYGVDLNRNFPDQFFPSSNGPPQPETRAVMNWIRDYPFVLSASLHSGALVALYPYDDSPSGQSLYSATPDDDVFRHVAKTYSELHPVMHLANPKWNCSNVKEEHFIDGITNGASWFSISGGMQDYNYVHSNDFEVTVEVGCERFPKEDQLEKYWKDNKKPLLELINQVHRGVHGFVKNIQGEPLANAFIKVSDRRHDVTSAKDGDYWRLLVPGSYEVTASATGYEPQTKLV</sequence>
<evidence type="ECO:0000256" key="5">
    <source>
        <dbReference type="ARBA" id="ARBA00022723"/>
    </source>
</evidence>
<dbReference type="Gene3D" id="2.60.40.1120">
    <property type="entry name" value="Carboxypeptidase-like, regulatory domain"/>
    <property type="match status" value="1"/>
</dbReference>
<reference evidence="11 12" key="1">
    <citation type="journal article" date="2007" name="Science">
        <title>Sea anemone genome reveals ancestral eumetazoan gene repertoire and genomic organization.</title>
        <authorList>
            <person name="Putnam N.H."/>
            <person name="Srivastava M."/>
            <person name="Hellsten U."/>
            <person name="Dirks B."/>
            <person name="Chapman J."/>
            <person name="Salamov A."/>
            <person name="Terry A."/>
            <person name="Shapiro H."/>
            <person name="Lindquist E."/>
            <person name="Kapitonov V.V."/>
            <person name="Jurka J."/>
            <person name="Genikhovich G."/>
            <person name="Grigoriev I.V."/>
            <person name="Lucas S.M."/>
            <person name="Steele R.E."/>
            <person name="Finnerty J.R."/>
            <person name="Technau U."/>
            <person name="Martindale M.Q."/>
            <person name="Rokhsar D.S."/>
        </authorList>
    </citation>
    <scope>NUCLEOTIDE SEQUENCE [LARGE SCALE GENOMIC DNA]</scope>
    <source>
        <strain evidence="12">CH2 X CH6</strain>
    </source>
</reference>
<evidence type="ECO:0000256" key="7">
    <source>
        <dbReference type="ARBA" id="ARBA00022833"/>
    </source>
</evidence>
<proteinExistence type="inferred from homology"/>
<dbReference type="AlphaFoldDB" id="A7RNN4"/>
<dbReference type="InterPro" id="IPR000834">
    <property type="entry name" value="Peptidase_M14"/>
</dbReference>
<dbReference type="GO" id="GO:0006518">
    <property type="term" value="P:peptide metabolic process"/>
    <property type="evidence" value="ECO:0000318"/>
    <property type="project" value="GO_Central"/>
</dbReference>
<dbReference type="SUPFAM" id="SSF53187">
    <property type="entry name" value="Zn-dependent exopeptidases"/>
    <property type="match status" value="1"/>
</dbReference>
<dbReference type="InterPro" id="IPR050753">
    <property type="entry name" value="Peptidase_M14_domain"/>
</dbReference>
<dbReference type="GO" id="GO:0005615">
    <property type="term" value="C:extracellular space"/>
    <property type="evidence" value="ECO:0000318"/>
    <property type="project" value="GO_Central"/>
</dbReference>
<dbReference type="GO" id="GO:0004181">
    <property type="term" value="F:metallocarboxypeptidase activity"/>
    <property type="evidence" value="ECO:0000318"/>
    <property type="project" value="GO_Central"/>
</dbReference>
<keyword evidence="6" id="KW-0378">Hydrolase</keyword>
<comment type="similarity">
    <text evidence="2 9">Belongs to the peptidase M14 family.</text>
</comment>
<dbReference type="OrthoDB" id="10249045at2759"/>
<keyword evidence="12" id="KW-1185">Reference proteome</keyword>
<dbReference type="FunFam" id="2.60.40.1120:FF:000004">
    <property type="entry name" value="Carboxypeptidase E"/>
    <property type="match status" value="1"/>
</dbReference>
<name>A7RNN4_NEMVE</name>
<dbReference type="FunFam" id="3.40.630.10:FF:000020">
    <property type="entry name" value="Carboxypeptidase D"/>
    <property type="match status" value="1"/>
</dbReference>
<dbReference type="FunCoup" id="A7RNN4">
    <property type="interactions" value="69"/>
</dbReference>
<dbReference type="PROSITE" id="PS52035">
    <property type="entry name" value="PEPTIDASE_M14"/>
    <property type="match status" value="1"/>
</dbReference>
<evidence type="ECO:0000256" key="2">
    <source>
        <dbReference type="ARBA" id="ARBA00005988"/>
    </source>
</evidence>
<dbReference type="PRINTS" id="PR00765">
    <property type="entry name" value="CRBOXYPTASEA"/>
</dbReference>
<dbReference type="PROSITE" id="PS00133">
    <property type="entry name" value="CARBOXYPEPT_ZN_2"/>
    <property type="match status" value="1"/>
</dbReference>
<dbReference type="GO" id="GO:0008270">
    <property type="term" value="F:zinc ion binding"/>
    <property type="evidence" value="ECO:0007669"/>
    <property type="project" value="InterPro"/>
</dbReference>
<dbReference type="KEGG" id="nve:5519099"/>
<evidence type="ECO:0000313" key="12">
    <source>
        <dbReference type="Proteomes" id="UP000001593"/>
    </source>
</evidence>
<dbReference type="CDD" id="cd03858">
    <property type="entry name" value="M14_CP_N-E_like"/>
    <property type="match status" value="1"/>
</dbReference>
<evidence type="ECO:0000256" key="1">
    <source>
        <dbReference type="ARBA" id="ARBA00001947"/>
    </source>
</evidence>
<protein>
    <recommendedName>
        <fullName evidence="10">Peptidase M14 domain-containing protein</fullName>
    </recommendedName>
</protein>